<dbReference type="AlphaFoldDB" id="A0A183QEX9"/>
<accession>A0A183QEX9</accession>
<proteinExistence type="predicted"/>
<organism evidence="1 2">
    <name type="scientific">Schistosoma rodhaini</name>
    <dbReference type="NCBI Taxonomy" id="6188"/>
    <lineage>
        <taxon>Eukaryota</taxon>
        <taxon>Metazoa</taxon>
        <taxon>Spiralia</taxon>
        <taxon>Lophotrochozoa</taxon>
        <taxon>Platyhelminthes</taxon>
        <taxon>Trematoda</taxon>
        <taxon>Digenea</taxon>
        <taxon>Strigeidida</taxon>
        <taxon>Schistosomatoidea</taxon>
        <taxon>Schistosomatidae</taxon>
        <taxon>Schistosoma</taxon>
    </lineage>
</organism>
<evidence type="ECO:0000313" key="1">
    <source>
        <dbReference type="Proteomes" id="UP000050792"/>
    </source>
</evidence>
<reference evidence="1" key="1">
    <citation type="submission" date="2022-06" db="EMBL/GenBank/DDBJ databases">
        <authorList>
            <person name="Berger JAMES D."/>
            <person name="Berger JAMES D."/>
        </authorList>
    </citation>
    <scope>NUCLEOTIDE SEQUENCE [LARGE SCALE GENOMIC DNA]</scope>
</reference>
<evidence type="ECO:0000313" key="2">
    <source>
        <dbReference type="WBParaSite" id="SRDH1_39320.1"/>
    </source>
</evidence>
<sequence>MLSKEICTRLAVSSIRVIVSKEKSTQFILAIPIIFVKNHLKWNSCQLVSNVPHCLDLSGDNCISMHGD</sequence>
<protein>
    <submittedName>
        <fullName evidence="2">Ovule protein</fullName>
    </submittedName>
</protein>
<keyword evidence="1" id="KW-1185">Reference proteome</keyword>
<dbReference type="Proteomes" id="UP000050792">
    <property type="component" value="Unassembled WGS sequence"/>
</dbReference>
<name>A0A183QEX9_9TREM</name>
<reference evidence="2" key="2">
    <citation type="submission" date="2023-11" db="UniProtKB">
        <authorList>
            <consortium name="WormBaseParasite"/>
        </authorList>
    </citation>
    <scope>IDENTIFICATION</scope>
</reference>
<dbReference type="WBParaSite" id="SRDH1_39320.1">
    <property type="protein sequence ID" value="SRDH1_39320.1"/>
    <property type="gene ID" value="SRDH1_39320"/>
</dbReference>